<proteinExistence type="predicted"/>
<keyword evidence="1" id="KW-0812">Transmembrane</keyword>
<feature type="domain" description="Glycosyltransferase subfamily 4-like N-terminal" evidence="3">
    <location>
        <begin position="4"/>
        <end position="145"/>
    </location>
</feature>
<keyword evidence="4" id="KW-0808">Transferase</keyword>
<feature type="domain" description="Glycosyl transferase family 1" evidence="2">
    <location>
        <begin position="182"/>
        <end position="348"/>
    </location>
</feature>
<dbReference type="Gene3D" id="3.40.50.2000">
    <property type="entry name" value="Glycogen Phosphorylase B"/>
    <property type="match status" value="2"/>
</dbReference>
<organism evidence="4 5">
    <name type="scientific">Candidatus Southlakia epibionticum</name>
    <dbReference type="NCBI Taxonomy" id="3043284"/>
    <lineage>
        <taxon>Bacteria</taxon>
        <taxon>Candidatus Saccharimonadota</taxon>
        <taxon>Candidatus Saccharimonadia</taxon>
        <taxon>Candidatus Saccharimonadales</taxon>
        <taxon>Candidatus Saccharimonadaceae</taxon>
        <taxon>Candidatus Southlakia</taxon>
    </lineage>
</organism>
<reference evidence="4 5" key="1">
    <citation type="journal article" date="2023" name="Cell">
        <title>Genetic manipulation of Patescibacteria provides mechanistic insights into microbial dark matter and the epibiotic lifestyle.</title>
        <authorList>
            <person name="Wang Y."/>
            <person name="Gallagher L.A."/>
            <person name="Andrade P.A."/>
            <person name="Liu A."/>
            <person name="Humphreys I.R."/>
            <person name="Turkarslan S."/>
            <person name="Cutler K.J."/>
            <person name="Arrieta-Ortiz M.L."/>
            <person name="Li Y."/>
            <person name="Radey M.C."/>
            <person name="McLean J.S."/>
            <person name="Cong Q."/>
            <person name="Baker D."/>
            <person name="Baliga N.S."/>
            <person name="Peterson S.B."/>
            <person name="Mougous J.D."/>
        </authorList>
    </citation>
    <scope>NUCLEOTIDE SEQUENCE [LARGE SCALE GENOMIC DNA]</scope>
    <source>
        <strain evidence="4 5">ML1</strain>
    </source>
</reference>
<accession>A0ABY8WW52</accession>
<dbReference type="PANTHER" id="PTHR12526:SF630">
    <property type="entry name" value="GLYCOSYLTRANSFERASE"/>
    <property type="match status" value="1"/>
</dbReference>
<evidence type="ECO:0000259" key="3">
    <source>
        <dbReference type="Pfam" id="PF13477"/>
    </source>
</evidence>
<dbReference type="Proteomes" id="UP001177295">
    <property type="component" value="Chromosome"/>
</dbReference>
<keyword evidence="5" id="KW-1185">Reference proteome</keyword>
<dbReference type="InterPro" id="IPR028098">
    <property type="entry name" value="Glyco_trans_4-like_N"/>
</dbReference>
<keyword evidence="1" id="KW-0472">Membrane</keyword>
<dbReference type="PANTHER" id="PTHR12526">
    <property type="entry name" value="GLYCOSYLTRANSFERASE"/>
    <property type="match status" value="1"/>
</dbReference>
<evidence type="ECO:0000313" key="5">
    <source>
        <dbReference type="Proteomes" id="UP001177295"/>
    </source>
</evidence>
<dbReference type="SUPFAM" id="SSF53756">
    <property type="entry name" value="UDP-Glycosyltransferase/glycogen phosphorylase"/>
    <property type="match status" value="1"/>
</dbReference>
<dbReference type="Pfam" id="PF13477">
    <property type="entry name" value="Glyco_trans_4_2"/>
    <property type="match status" value="1"/>
</dbReference>
<dbReference type="RefSeq" id="WP_376754095.1">
    <property type="nucleotide sequence ID" value="NZ_CP124550.1"/>
</dbReference>
<feature type="transmembrane region" description="Helical" evidence="1">
    <location>
        <begin position="106"/>
        <end position="127"/>
    </location>
</feature>
<dbReference type="Pfam" id="PF00534">
    <property type="entry name" value="Glycos_transf_1"/>
    <property type="match status" value="1"/>
</dbReference>
<keyword evidence="4" id="KW-0328">Glycosyltransferase</keyword>
<dbReference type="InterPro" id="IPR001296">
    <property type="entry name" value="Glyco_trans_1"/>
</dbReference>
<dbReference type="CDD" id="cd03808">
    <property type="entry name" value="GT4_CapM-like"/>
    <property type="match status" value="1"/>
</dbReference>
<protein>
    <submittedName>
        <fullName evidence="4">Glycosyltransferase EpsD</fullName>
        <ecNumber evidence="4">2.4.-.-</ecNumber>
    </submittedName>
</protein>
<dbReference type="EC" id="2.4.-.-" evidence="4"/>
<sequence length="368" mass="42453">MRNKILFTSHVANFQKFNRPFMRMLRKDGWEVHYASMGEEEILDADKSFTVSFTRNPFTISNIRAYKQLKQIIDRENYDIIHTHTPVGSVVTRLAARRARSRGTRVIYTAHGFHFFTGAPLLNWLIYYPVERFMARHTDTLITINDEDYKRAKRTFKTDVRYVPGVGVDPERFKPRLTKKQRNDLRRSLGLKPNDFVMIYPAELNKNKNQTMLIMAMEKLTAANPHIHLLLPGQDSMNGFHSKLIKEKGWQNNIHLLGYRADIPQLLMASDLSVSASYREGLPVHIMEAMTAGLPVISTKCRGATELIEEGENGYLVDFDDVEAMTNRIITVTNNSNSAVKLSKNSTKKAQKYYMNNIVIEMQKIYKV</sequence>
<evidence type="ECO:0000259" key="2">
    <source>
        <dbReference type="Pfam" id="PF00534"/>
    </source>
</evidence>
<dbReference type="GO" id="GO:0016757">
    <property type="term" value="F:glycosyltransferase activity"/>
    <property type="evidence" value="ECO:0007669"/>
    <property type="project" value="UniProtKB-KW"/>
</dbReference>
<gene>
    <name evidence="4" type="primary">epsD</name>
    <name evidence="4" type="ORF">SEML1_0080</name>
</gene>
<evidence type="ECO:0000256" key="1">
    <source>
        <dbReference type="SAM" id="Phobius"/>
    </source>
</evidence>
<name>A0ABY8WW52_9BACT</name>
<evidence type="ECO:0000313" key="4">
    <source>
        <dbReference type="EMBL" id="WIO45722.1"/>
    </source>
</evidence>
<dbReference type="EMBL" id="CP124550">
    <property type="protein sequence ID" value="WIO45722.1"/>
    <property type="molecule type" value="Genomic_DNA"/>
</dbReference>
<keyword evidence="1" id="KW-1133">Transmembrane helix</keyword>